<accession>A0A4Q9GF15</accession>
<organism evidence="2 3">
    <name type="scientific">Hansschlegelia quercus</name>
    <dbReference type="NCBI Taxonomy" id="2528245"/>
    <lineage>
        <taxon>Bacteria</taxon>
        <taxon>Pseudomonadati</taxon>
        <taxon>Pseudomonadota</taxon>
        <taxon>Alphaproteobacteria</taxon>
        <taxon>Hyphomicrobiales</taxon>
        <taxon>Methylopilaceae</taxon>
        <taxon>Hansschlegelia</taxon>
    </lineage>
</organism>
<name>A0A4Q9GF15_9HYPH</name>
<keyword evidence="1" id="KW-0175">Coiled coil</keyword>
<dbReference type="Pfam" id="PF06698">
    <property type="entry name" value="DUF1192"/>
    <property type="match status" value="1"/>
</dbReference>
<dbReference type="OrthoDB" id="7872350at2"/>
<comment type="caution">
    <text evidence="2">The sequence shown here is derived from an EMBL/GenBank/DDBJ whole genome shotgun (WGS) entry which is preliminary data.</text>
</comment>
<dbReference type="AlphaFoldDB" id="A0A4Q9GF15"/>
<reference evidence="2 3" key="1">
    <citation type="submission" date="2019-02" db="EMBL/GenBank/DDBJ databases">
        <title>Hansschlegelia quercus sp. nov., a novel methylotrophic bacterium from buds of oak (Quercus robur L.).</title>
        <authorList>
            <person name="Agafonova N.V."/>
            <person name="Kaparullina E.N."/>
            <person name="Grouzdev D.S."/>
            <person name="Doronina N.V."/>
        </authorList>
    </citation>
    <scope>NUCLEOTIDE SEQUENCE [LARGE SCALE GENOMIC DNA]</scope>
    <source>
        <strain evidence="2 3">Dub</strain>
    </source>
</reference>
<keyword evidence="3" id="KW-1185">Reference proteome</keyword>
<dbReference type="RefSeq" id="WP_131004117.1">
    <property type="nucleotide sequence ID" value="NZ_JBHSZR010000009.1"/>
</dbReference>
<proteinExistence type="predicted"/>
<feature type="coiled-coil region" evidence="1">
    <location>
        <begin position="29"/>
        <end position="56"/>
    </location>
</feature>
<protein>
    <submittedName>
        <fullName evidence="2">DUF1192 domain-containing protein</fullName>
    </submittedName>
</protein>
<dbReference type="Proteomes" id="UP000291613">
    <property type="component" value="Unassembled WGS sequence"/>
</dbReference>
<dbReference type="EMBL" id="SIUB01000007">
    <property type="protein sequence ID" value="TBN48632.1"/>
    <property type="molecule type" value="Genomic_DNA"/>
</dbReference>
<evidence type="ECO:0000313" key="3">
    <source>
        <dbReference type="Proteomes" id="UP000291613"/>
    </source>
</evidence>
<gene>
    <name evidence="2" type="ORF">EYR15_13665</name>
</gene>
<evidence type="ECO:0000256" key="1">
    <source>
        <dbReference type="SAM" id="Coils"/>
    </source>
</evidence>
<dbReference type="InterPro" id="IPR009579">
    <property type="entry name" value="DUF1192"/>
</dbReference>
<sequence>MTAFDDEQPLKLTREVAHKVGQDLSALSVDELRGRVEALQAEVARLNREIEAKSAHRGAADLLFKR</sequence>
<evidence type="ECO:0000313" key="2">
    <source>
        <dbReference type="EMBL" id="TBN48632.1"/>
    </source>
</evidence>